<proteinExistence type="predicted"/>
<sequence length="99" mass="10450">MLASPSFTTWAWSCSSSSFRSFCNCFWASATLSAREAGRLASDLRPRRPLAAIASSLLTVEFSVPSASALVAACSSAFSLRRLRSPAECGALANRATPT</sequence>
<evidence type="ECO:0000313" key="1">
    <source>
        <dbReference type="EMBL" id="MXU87916.1"/>
    </source>
</evidence>
<protein>
    <submittedName>
        <fullName evidence="1">Uncharacterized protein</fullName>
    </submittedName>
</protein>
<accession>A0A6B0UGM5</accession>
<reference evidence="1" key="1">
    <citation type="submission" date="2019-12" db="EMBL/GenBank/DDBJ databases">
        <title>An insight into the sialome of adult female Ixodes ricinus ticks feeding for 6 days.</title>
        <authorList>
            <person name="Perner J."/>
            <person name="Ribeiro J.M.C."/>
        </authorList>
    </citation>
    <scope>NUCLEOTIDE SEQUENCE</scope>
    <source>
        <strain evidence="1">Semi-engorged</strain>
        <tissue evidence="1">Salivary glands</tissue>
    </source>
</reference>
<name>A0A6B0UGM5_IXORI</name>
<organism evidence="1">
    <name type="scientific">Ixodes ricinus</name>
    <name type="common">Common tick</name>
    <name type="synonym">Acarus ricinus</name>
    <dbReference type="NCBI Taxonomy" id="34613"/>
    <lineage>
        <taxon>Eukaryota</taxon>
        <taxon>Metazoa</taxon>
        <taxon>Ecdysozoa</taxon>
        <taxon>Arthropoda</taxon>
        <taxon>Chelicerata</taxon>
        <taxon>Arachnida</taxon>
        <taxon>Acari</taxon>
        <taxon>Parasitiformes</taxon>
        <taxon>Ixodida</taxon>
        <taxon>Ixodoidea</taxon>
        <taxon>Ixodidae</taxon>
        <taxon>Ixodinae</taxon>
        <taxon>Ixodes</taxon>
    </lineage>
</organism>
<dbReference type="EMBL" id="GIFC01005833">
    <property type="protein sequence ID" value="MXU87916.1"/>
    <property type="molecule type" value="Transcribed_RNA"/>
</dbReference>
<dbReference type="AlphaFoldDB" id="A0A6B0UGM5"/>